<keyword evidence="2 8" id="KW-0812">Transmembrane</keyword>
<evidence type="ECO:0000313" key="10">
    <source>
        <dbReference type="EMBL" id="TXG55185.1"/>
    </source>
</evidence>
<dbReference type="EMBL" id="VAHF01000009">
    <property type="protein sequence ID" value="TXG55185.1"/>
    <property type="molecule type" value="Genomic_DNA"/>
</dbReference>
<dbReference type="PROSITE" id="PS50088">
    <property type="entry name" value="ANK_REPEAT"/>
    <property type="match status" value="12"/>
</dbReference>
<evidence type="ECO:0000256" key="2">
    <source>
        <dbReference type="ARBA" id="ARBA00022692"/>
    </source>
</evidence>
<dbReference type="PANTHER" id="PTHR24186">
    <property type="entry name" value="PROTEIN PHOSPHATASE 1 REGULATORY SUBUNIT"/>
    <property type="match status" value="1"/>
</dbReference>
<feature type="repeat" description="ANK" evidence="7">
    <location>
        <begin position="647"/>
        <end position="679"/>
    </location>
</feature>
<dbReference type="Gene3D" id="3.50.50.60">
    <property type="entry name" value="FAD/NAD(P)-binding domain"/>
    <property type="match status" value="1"/>
</dbReference>
<dbReference type="InterPro" id="IPR026961">
    <property type="entry name" value="PGG_dom"/>
</dbReference>
<proteinExistence type="predicted"/>
<name>A0A5C7HEX4_9ROSI</name>
<feature type="repeat" description="ANK" evidence="7">
    <location>
        <begin position="1472"/>
        <end position="1493"/>
    </location>
</feature>
<feature type="transmembrane region" description="Helical" evidence="8">
    <location>
        <begin position="1669"/>
        <end position="1689"/>
    </location>
</feature>
<feature type="transmembrane region" description="Helical" evidence="8">
    <location>
        <begin position="896"/>
        <end position="918"/>
    </location>
</feature>
<evidence type="ECO:0000256" key="8">
    <source>
        <dbReference type="SAM" id="Phobius"/>
    </source>
</evidence>
<dbReference type="OrthoDB" id="303876at2759"/>
<evidence type="ECO:0000256" key="5">
    <source>
        <dbReference type="ARBA" id="ARBA00023043"/>
    </source>
</evidence>
<feature type="repeat" description="ANK" evidence="7">
    <location>
        <begin position="613"/>
        <end position="636"/>
    </location>
</feature>
<reference evidence="11" key="1">
    <citation type="journal article" date="2019" name="Gigascience">
        <title>De novo genome assembly of the endangered Acer yangbiense, a plant species with extremely small populations endemic to Yunnan Province, China.</title>
        <authorList>
            <person name="Yang J."/>
            <person name="Wariss H.M."/>
            <person name="Tao L."/>
            <person name="Zhang R."/>
            <person name="Yun Q."/>
            <person name="Hollingsworth P."/>
            <person name="Dao Z."/>
            <person name="Luo G."/>
            <person name="Guo H."/>
            <person name="Ma Y."/>
            <person name="Sun W."/>
        </authorList>
    </citation>
    <scope>NUCLEOTIDE SEQUENCE [LARGE SCALE GENOMIC DNA]</scope>
    <source>
        <strain evidence="11">cv. Malutang</strain>
    </source>
</reference>
<evidence type="ECO:0000259" key="9">
    <source>
        <dbReference type="Pfam" id="PF13962"/>
    </source>
</evidence>
<feature type="repeat" description="ANK" evidence="7">
    <location>
        <begin position="683"/>
        <end position="716"/>
    </location>
</feature>
<dbReference type="PANTHER" id="PTHR24186:SF46">
    <property type="entry name" value="PROTEIN ACCELERATED CELL DEATH 6-LIKE"/>
    <property type="match status" value="1"/>
</dbReference>
<protein>
    <recommendedName>
        <fullName evidence="9">PGG domain-containing protein</fullName>
    </recommendedName>
</protein>
<dbReference type="GO" id="GO:0005886">
    <property type="term" value="C:plasma membrane"/>
    <property type="evidence" value="ECO:0007669"/>
    <property type="project" value="TreeGrafter"/>
</dbReference>
<evidence type="ECO:0000256" key="3">
    <source>
        <dbReference type="ARBA" id="ARBA00022737"/>
    </source>
</evidence>
<feature type="transmembrane region" description="Helical" evidence="8">
    <location>
        <begin position="1015"/>
        <end position="1036"/>
    </location>
</feature>
<feature type="repeat" description="ANK" evidence="7">
    <location>
        <begin position="1506"/>
        <end position="1538"/>
    </location>
</feature>
<comment type="subcellular location">
    <subcellularLocation>
        <location evidence="1">Membrane</location>
        <topology evidence="1">Multi-pass membrane protein</topology>
    </subcellularLocation>
</comment>
<feature type="repeat" description="ANK" evidence="7">
    <location>
        <begin position="129"/>
        <end position="152"/>
    </location>
</feature>
<gene>
    <name evidence="10" type="ORF">EZV62_020441</name>
</gene>
<keyword evidence="6 8" id="KW-0472">Membrane</keyword>
<dbReference type="SUPFAM" id="SSF48403">
    <property type="entry name" value="Ankyrin repeat"/>
    <property type="match status" value="4"/>
</dbReference>
<dbReference type="SMART" id="SM00248">
    <property type="entry name" value="ANK"/>
    <property type="match status" value="24"/>
</dbReference>
<feature type="domain" description="PGG" evidence="9">
    <location>
        <begin position="809"/>
        <end position="920"/>
    </location>
</feature>
<feature type="transmembrane region" description="Helical" evidence="8">
    <location>
        <begin position="978"/>
        <end position="1003"/>
    </location>
</feature>
<keyword evidence="3" id="KW-0677">Repeat</keyword>
<evidence type="ECO:0000256" key="6">
    <source>
        <dbReference type="ARBA" id="ARBA00023136"/>
    </source>
</evidence>
<keyword evidence="11" id="KW-1185">Reference proteome</keyword>
<feature type="repeat" description="ANK" evidence="7">
    <location>
        <begin position="94"/>
        <end position="116"/>
    </location>
</feature>
<feature type="repeat" description="ANK" evidence="7">
    <location>
        <begin position="163"/>
        <end position="195"/>
    </location>
</feature>
<dbReference type="Pfam" id="PF12796">
    <property type="entry name" value="Ank_2"/>
    <property type="match status" value="8"/>
</dbReference>
<feature type="repeat" description="ANK" evidence="7">
    <location>
        <begin position="1542"/>
        <end position="1575"/>
    </location>
</feature>
<feature type="repeat" description="ANK" evidence="7">
    <location>
        <begin position="544"/>
        <end position="576"/>
    </location>
</feature>
<accession>A0A5C7HEX4</accession>
<comment type="caution">
    <text evidence="10">The sequence shown here is derived from an EMBL/GenBank/DDBJ whole genome shotgun (WGS) entry which is preliminary data.</text>
</comment>
<organism evidence="10 11">
    <name type="scientific">Acer yangbiense</name>
    <dbReference type="NCBI Taxonomy" id="1000413"/>
    <lineage>
        <taxon>Eukaryota</taxon>
        <taxon>Viridiplantae</taxon>
        <taxon>Streptophyta</taxon>
        <taxon>Embryophyta</taxon>
        <taxon>Tracheophyta</taxon>
        <taxon>Spermatophyta</taxon>
        <taxon>Magnoliopsida</taxon>
        <taxon>eudicotyledons</taxon>
        <taxon>Gunneridae</taxon>
        <taxon>Pentapetalae</taxon>
        <taxon>rosids</taxon>
        <taxon>malvids</taxon>
        <taxon>Sapindales</taxon>
        <taxon>Sapindaceae</taxon>
        <taxon>Hippocastanoideae</taxon>
        <taxon>Acereae</taxon>
        <taxon>Acer</taxon>
    </lineage>
</organism>
<feature type="transmembrane region" description="Helical" evidence="8">
    <location>
        <begin position="818"/>
        <end position="838"/>
    </location>
</feature>
<evidence type="ECO:0000313" key="11">
    <source>
        <dbReference type="Proteomes" id="UP000323000"/>
    </source>
</evidence>
<dbReference type="InterPro" id="IPR036188">
    <property type="entry name" value="FAD/NAD-bd_sf"/>
</dbReference>
<dbReference type="PROSITE" id="PS50297">
    <property type="entry name" value="ANK_REP_REGION"/>
    <property type="match status" value="11"/>
</dbReference>
<evidence type="ECO:0000256" key="7">
    <source>
        <dbReference type="PROSITE-ProRule" id="PRU00023"/>
    </source>
</evidence>
<keyword evidence="5 7" id="KW-0040">ANK repeat</keyword>
<feature type="repeat" description="ANK" evidence="7">
    <location>
        <begin position="579"/>
        <end position="611"/>
    </location>
</feature>
<keyword evidence="4 8" id="KW-1133">Transmembrane helix</keyword>
<dbReference type="Gene3D" id="1.25.40.20">
    <property type="entry name" value="Ankyrin repeat-containing domain"/>
    <property type="match status" value="6"/>
</dbReference>
<sequence>MKNDDGNTALHEAFFALHASKKNVNTLVDLACYLVLIDPNVSCHQNSAGKSPLCMAVESGNKDILEYILNALSRDMLRIIKEEKEELLLLPDEEGNTPLHFAACMGFIKEVRYLLEIKSGNCAFERNNKGFYPLHLACENGHIQVTKELFRKWPDPIELLCNKSQSILHVAAKSGKENVVRYLLKEKCTDKLVNKMDKNGNTPFHLTALHGHSMVVVALMRDKRSNVDILNYQGLTAYDIFKSNVFSKDQQIDVDDRNLKASGVKENSVEVDLKNSEKPKQFLMPPVQGVYKVNVDPSITTLGPMIRGDKAFVMTACVKRLVAHSLIQLALSKDHKWIGMEEEAVWMEPAHFEAAFNGDLNKFPFCVIEGGYGAENLNEIFNKVTPSGNSLLHVASSSGHEEMTQLIARNFPLLITKQNSEGNTALHLAVRAHKLITVRALVNLSKQIPNSSTSTDTLLTMKNDEGNTAMHEALFALHASKKHVNILVEVAFYLVLNDPDVTYLQNNAGKSPLCMAVESGNKAIVEYILNALPDQGDGLLQRLQGKSPVHVAIEQGELDMLKVIKERKAELILLSRDEEGNTPLHFAAYMGCIEAVRYLLEIKSDWAFERNTKGFYPLHLACENGNIKVIKELLRKWPDPTELLCYKGQSILHVAAKSGKENVVRYLLKEKCTDKLVNKMDKNGNTPFHLAALHGHSMVVVALKHDKQSNVDILNYQGLTAYDIFKSNVFTKNQQIDVNDRNLKASGVKENSVEVDLKNSEKPKQFLMMMTYSMLYMYLEFFPCCRITRHHHISTKISSFNRKLPIPKQDVNNTINNLFVVAALIVGAAFAGVLQIPYDNGGNGTDDPDRGFFQERNQMSLSFFLFYNIATMILSVIAAFTLFLALSVDNNLATKLVSVAFLLLELALTFMGCAFLWAMMIRINNLDGWLLGQQIKKWAWEIHMGHFPPAGDHPVPWICGDNLEIGSIIMIQLKIRNIYTIMFIYTFLGLGVILCVITCSGHIAAETANGCCLYLYMFFVILLLMLEAGVTADVFFNPDWEEDFPEDPSGSFTQFKEFIRSNFEICKWIGLSIVSVQGLSFLLALMLKALGPHQYYDSDDEYAPDRVPLLKNAVHPPTYVVGDPVCGSRTDAWTIRVNDKLSITVFYLNVSLLLTSETMCVTASSCPGVIALNMEDGTLHRFQATSTILVTGGHSATSAHTCTGDGNAMVAPCWAPTRAALNGNVSKFPFCDIEREDLSEIFNKVSPSGNSLLHVASSSGHEEMTELIARNFPFLITKQNYEGNTALHLAVRAHKLNTVRKLVILSKQNPNTSTDTLLTMKNDDGNTALHEALFALHVSKKNVDILVDVACYLVLNDPNVSCHQNKAGKSPLYMAVESDNEDILKYILDFLPDQGDGLLQRLQGKSPVHVAIEQGKLGMLRIIKEQKEELLLLRDEEGNTLLHFAAYIGCSEGVRYLLEIKSSNWAFERNSKGYYPLHLACKNGHIKVTKVLFLEWPDPTELLCNKGQSILHVAAKSGKEKVVRYLLQEKCTDKLVNKMDKNGNTPFHLAALHGHSMVVVALMHDKRSNVDALNCQGLTAYDIFKSNVFSKDQQIVVDDRNLKASGVKENSEKPKQFQMMMIYSMLYMYLEFFPCWRITRHRHISNKISRLNRKLPTAKQDVNNTINNLFVVAALIVGAAFAGVLQIPYDGGHGTDNPNRGSFSSNHLLPSLLFLFSSI</sequence>
<dbReference type="Pfam" id="PF13962">
    <property type="entry name" value="PGG"/>
    <property type="match status" value="1"/>
</dbReference>
<evidence type="ECO:0000256" key="4">
    <source>
        <dbReference type="ARBA" id="ARBA00022989"/>
    </source>
</evidence>
<feature type="repeat" description="ANK" evidence="7">
    <location>
        <begin position="199"/>
        <end position="232"/>
    </location>
</feature>
<feature type="transmembrane region" description="Helical" evidence="8">
    <location>
        <begin position="1620"/>
        <end position="1639"/>
    </location>
</feature>
<dbReference type="InterPro" id="IPR036770">
    <property type="entry name" value="Ankyrin_rpt-contain_sf"/>
</dbReference>
<evidence type="ECO:0000256" key="1">
    <source>
        <dbReference type="ARBA" id="ARBA00004141"/>
    </source>
</evidence>
<dbReference type="InterPro" id="IPR002110">
    <property type="entry name" value="Ankyrin_rpt"/>
</dbReference>
<dbReference type="Proteomes" id="UP000323000">
    <property type="component" value="Chromosome 9"/>
</dbReference>
<feature type="transmembrane region" description="Helical" evidence="8">
    <location>
        <begin position="859"/>
        <end position="884"/>
    </location>
</feature>